<evidence type="ECO:0000256" key="8">
    <source>
        <dbReference type="ARBA" id="ARBA00022833"/>
    </source>
</evidence>
<keyword evidence="5" id="KW-0479">Metal-binding</keyword>
<proteinExistence type="predicted"/>
<evidence type="ECO:0000256" key="6">
    <source>
        <dbReference type="ARBA" id="ARBA00022771"/>
    </source>
</evidence>
<dbReference type="InterPro" id="IPR013083">
    <property type="entry name" value="Znf_RING/FYVE/PHD"/>
</dbReference>
<evidence type="ECO:0000256" key="5">
    <source>
        <dbReference type="ARBA" id="ARBA00022723"/>
    </source>
</evidence>
<dbReference type="InterPro" id="IPR001841">
    <property type="entry name" value="Znf_RING"/>
</dbReference>
<dbReference type="InterPro" id="IPR044600">
    <property type="entry name" value="ATL1/ATL16-like"/>
</dbReference>
<feature type="domain" description="RING-type" evidence="12">
    <location>
        <begin position="126"/>
        <end position="168"/>
    </location>
</feature>
<comment type="pathway">
    <text evidence="2">Protein modification; protein ubiquitination.</text>
</comment>
<dbReference type="GO" id="GO:0008270">
    <property type="term" value="F:zinc ion binding"/>
    <property type="evidence" value="ECO:0007669"/>
    <property type="project" value="UniProtKB-KW"/>
</dbReference>
<evidence type="ECO:0000313" key="14">
    <source>
        <dbReference type="Proteomes" id="UP001054889"/>
    </source>
</evidence>
<dbReference type="GO" id="GO:0016567">
    <property type="term" value="P:protein ubiquitination"/>
    <property type="evidence" value="ECO:0007669"/>
    <property type="project" value="InterPro"/>
</dbReference>
<evidence type="ECO:0000256" key="9">
    <source>
        <dbReference type="PROSITE-ProRule" id="PRU00175"/>
    </source>
</evidence>
<evidence type="ECO:0000256" key="2">
    <source>
        <dbReference type="ARBA" id="ARBA00004906"/>
    </source>
</evidence>
<feature type="compositionally biased region" description="Basic and acidic residues" evidence="10">
    <location>
        <begin position="241"/>
        <end position="250"/>
    </location>
</feature>
<dbReference type="FunFam" id="3.30.40.10:FF:000456">
    <property type="entry name" value="RING-H2 finger protein ATL16"/>
    <property type="match status" value="1"/>
</dbReference>
<evidence type="ECO:0000256" key="11">
    <source>
        <dbReference type="SAM" id="Phobius"/>
    </source>
</evidence>
<feature type="transmembrane region" description="Helical" evidence="11">
    <location>
        <begin position="29"/>
        <end position="53"/>
    </location>
</feature>
<keyword evidence="6 9" id="KW-0863">Zinc-finger</keyword>
<keyword evidence="7" id="KW-0833">Ubl conjugation pathway</keyword>
<feature type="region of interest" description="Disordered" evidence="10">
    <location>
        <begin position="239"/>
        <end position="285"/>
    </location>
</feature>
<keyword evidence="11" id="KW-0472">Membrane</keyword>
<reference evidence="13" key="2">
    <citation type="submission" date="2021-12" db="EMBL/GenBank/DDBJ databases">
        <title>Resequencing data analysis of finger millet.</title>
        <authorList>
            <person name="Hatakeyama M."/>
            <person name="Aluri S."/>
            <person name="Balachadran M.T."/>
            <person name="Sivarajan S.R."/>
            <person name="Poveda L."/>
            <person name="Shimizu-Inatsugi R."/>
            <person name="Schlapbach R."/>
            <person name="Sreeman S.M."/>
            <person name="Shimizu K.K."/>
        </authorList>
    </citation>
    <scope>NUCLEOTIDE SEQUENCE</scope>
</reference>
<comment type="caution">
    <text evidence="13">The sequence shown here is derived from an EMBL/GenBank/DDBJ whole genome shotgun (WGS) entry which is preliminary data.</text>
</comment>
<evidence type="ECO:0000256" key="10">
    <source>
        <dbReference type="SAM" id="MobiDB-lite"/>
    </source>
</evidence>
<evidence type="ECO:0000313" key="13">
    <source>
        <dbReference type="EMBL" id="GJN30314.1"/>
    </source>
</evidence>
<sequence length="310" mass="32492">MDAADAGMADAPVLPPDVSPPSLGGSGSAFPIAIVIAIGFMVTSLILITYYFLVVRCWLRAGGGGPGAGLLHRSRRGEDVVERVSAVFFTDYEADLPGGLDPDVVAALPVVKYRRHARSASAALECAVCLAEFAADERLKQLPTCGHAFHIDCIDTWLHHNVSCPLCRTVVTEGGAVPVARDDHDAFHVVGDSRRIISAAAARMGFGRSCRFPATTAKSGGAAQQGPITRSFSMDCFVGDMGRKPPRKEPTGSSEAGPSRADLAAGSSSSSNLTTANTPGETSGRFRRLLSSFGLGRSSRSTVLPIHLDP</sequence>
<accession>A0AAV5F3P6</accession>
<keyword evidence="11" id="KW-1133">Transmembrane helix</keyword>
<dbReference type="EMBL" id="BQKI01000082">
    <property type="protein sequence ID" value="GJN30314.1"/>
    <property type="molecule type" value="Genomic_DNA"/>
</dbReference>
<dbReference type="PANTHER" id="PTHR46913:SF17">
    <property type="entry name" value="RING-TYPE E3 UBIQUITIN TRANSFERASE"/>
    <property type="match status" value="1"/>
</dbReference>
<organism evidence="13 14">
    <name type="scientific">Eleusine coracana subsp. coracana</name>
    <dbReference type="NCBI Taxonomy" id="191504"/>
    <lineage>
        <taxon>Eukaryota</taxon>
        <taxon>Viridiplantae</taxon>
        <taxon>Streptophyta</taxon>
        <taxon>Embryophyta</taxon>
        <taxon>Tracheophyta</taxon>
        <taxon>Spermatophyta</taxon>
        <taxon>Magnoliopsida</taxon>
        <taxon>Liliopsida</taxon>
        <taxon>Poales</taxon>
        <taxon>Poaceae</taxon>
        <taxon>PACMAD clade</taxon>
        <taxon>Chloridoideae</taxon>
        <taxon>Cynodonteae</taxon>
        <taxon>Eleusininae</taxon>
        <taxon>Eleusine</taxon>
    </lineage>
</organism>
<dbReference type="Gene3D" id="3.30.40.10">
    <property type="entry name" value="Zinc/RING finger domain, C3HC4 (zinc finger)"/>
    <property type="match status" value="1"/>
</dbReference>
<reference evidence="13" key="1">
    <citation type="journal article" date="2018" name="DNA Res.">
        <title>Multiple hybrid de novo genome assembly of finger millet, an orphan allotetraploid crop.</title>
        <authorList>
            <person name="Hatakeyama M."/>
            <person name="Aluri S."/>
            <person name="Balachadran M.T."/>
            <person name="Sivarajan S.R."/>
            <person name="Patrignani A."/>
            <person name="Gruter S."/>
            <person name="Poveda L."/>
            <person name="Shimizu-Inatsugi R."/>
            <person name="Baeten J."/>
            <person name="Francoijs K.J."/>
            <person name="Nataraja K.N."/>
            <person name="Reddy Y.A.N."/>
            <person name="Phadnis S."/>
            <person name="Ravikumar R.L."/>
            <person name="Schlapbach R."/>
            <person name="Sreeman S.M."/>
            <person name="Shimizu K.K."/>
        </authorList>
    </citation>
    <scope>NUCLEOTIDE SEQUENCE</scope>
</reference>
<evidence type="ECO:0000256" key="7">
    <source>
        <dbReference type="ARBA" id="ARBA00022786"/>
    </source>
</evidence>
<name>A0AAV5F3P6_ELECO</name>
<dbReference type="AlphaFoldDB" id="A0AAV5F3P6"/>
<keyword evidence="11" id="KW-0812">Transmembrane</keyword>
<evidence type="ECO:0000256" key="3">
    <source>
        <dbReference type="ARBA" id="ARBA00012483"/>
    </source>
</evidence>
<keyword evidence="4" id="KW-0808">Transferase</keyword>
<dbReference type="PROSITE" id="PS50089">
    <property type="entry name" value="ZF_RING_2"/>
    <property type="match status" value="1"/>
</dbReference>
<comment type="catalytic activity">
    <reaction evidence="1">
        <text>S-ubiquitinyl-[E2 ubiquitin-conjugating enzyme]-L-cysteine + [acceptor protein]-L-lysine = [E2 ubiquitin-conjugating enzyme]-L-cysteine + N(6)-ubiquitinyl-[acceptor protein]-L-lysine.</text>
        <dbReference type="EC" id="2.3.2.27"/>
    </reaction>
</comment>
<evidence type="ECO:0000259" key="12">
    <source>
        <dbReference type="PROSITE" id="PS50089"/>
    </source>
</evidence>
<dbReference type="EC" id="2.3.2.27" evidence="3"/>
<gene>
    <name evidence="13" type="primary">gb18609</name>
    <name evidence="13" type="ORF">PR202_gb18609</name>
</gene>
<keyword evidence="14" id="KW-1185">Reference proteome</keyword>
<keyword evidence="8" id="KW-0862">Zinc</keyword>
<protein>
    <recommendedName>
        <fullName evidence="3">RING-type E3 ubiquitin transferase</fullName>
        <ecNumber evidence="3">2.3.2.27</ecNumber>
    </recommendedName>
</protein>
<evidence type="ECO:0000256" key="1">
    <source>
        <dbReference type="ARBA" id="ARBA00000900"/>
    </source>
</evidence>
<feature type="compositionally biased region" description="Polar residues" evidence="10">
    <location>
        <begin position="272"/>
        <end position="281"/>
    </location>
</feature>
<dbReference type="CDD" id="cd16461">
    <property type="entry name" value="RING-H2_EL5-like"/>
    <property type="match status" value="1"/>
</dbReference>
<dbReference type="Pfam" id="PF13639">
    <property type="entry name" value="zf-RING_2"/>
    <property type="match status" value="1"/>
</dbReference>
<evidence type="ECO:0000256" key="4">
    <source>
        <dbReference type="ARBA" id="ARBA00022679"/>
    </source>
</evidence>
<dbReference type="Proteomes" id="UP001054889">
    <property type="component" value="Unassembled WGS sequence"/>
</dbReference>
<dbReference type="PANTHER" id="PTHR46913">
    <property type="entry name" value="RING-H2 FINGER PROTEIN ATL16"/>
    <property type="match status" value="1"/>
</dbReference>
<dbReference type="SMART" id="SM00184">
    <property type="entry name" value="RING"/>
    <property type="match status" value="1"/>
</dbReference>
<dbReference type="SUPFAM" id="SSF57850">
    <property type="entry name" value="RING/U-box"/>
    <property type="match status" value="1"/>
</dbReference>
<dbReference type="GO" id="GO:0061630">
    <property type="term" value="F:ubiquitin protein ligase activity"/>
    <property type="evidence" value="ECO:0007669"/>
    <property type="project" value="UniProtKB-EC"/>
</dbReference>